<proteinExistence type="predicted"/>
<protein>
    <submittedName>
        <fullName evidence="2">Zinc-binding oxidoreductase</fullName>
    </submittedName>
</protein>
<organism evidence="2 3">
    <name type="scientific">Seiridium unicorne</name>
    <dbReference type="NCBI Taxonomy" id="138068"/>
    <lineage>
        <taxon>Eukaryota</taxon>
        <taxon>Fungi</taxon>
        <taxon>Dikarya</taxon>
        <taxon>Ascomycota</taxon>
        <taxon>Pezizomycotina</taxon>
        <taxon>Sordariomycetes</taxon>
        <taxon>Xylariomycetidae</taxon>
        <taxon>Amphisphaeriales</taxon>
        <taxon>Sporocadaceae</taxon>
        <taxon>Seiridium</taxon>
    </lineage>
</organism>
<dbReference type="PANTHER" id="PTHR11695:SF647">
    <property type="entry name" value="ENOYL REDUCTASE (ER) DOMAIN-CONTAINING PROTEIN"/>
    <property type="match status" value="1"/>
</dbReference>
<dbReference type="SUPFAM" id="SSF51735">
    <property type="entry name" value="NAD(P)-binding Rossmann-fold domains"/>
    <property type="match status" value="1"/>
</dbReference>
<evidence type="ECO:0000259" key="1">
    <source>
        <dbReference type="Pfam" id="PF00107"/>
    </source>
</evidence>
<accession>A0ABR2UZZ6</accession>
<sequence>MPGQGSGNGNGKPSEGKGKRVLVTAADGGVGILVVHLAKLAGAYVVGTCGSANADFMRGLGAYEVLDYRTTSLWEWVRDDEAAKRFDFVLDCVGGETLRQAWKAARENGVVISVAEPADGKRPEDDVAEGVRSR</sequence>
<evidence type="ECO:0000313" key="3">
    <source>
        <dbReference type="Proteomes" id="UP001408356"/>
    </source>
</evidence>
<dbReference type="Pfam" id="PF00107">
    <property type="entry name" value="ADH_zinc_N"/>
    <property type="match status" value="1"/>
</dbReference>
<keyword evidence="3" id="KW-1185">Reference proteome</keyword>
<dbReference type="Gene3D" id="3.40.50.720">
    <property type="entry name" value="NAD(P)-binding Rossmann-like Domain"/>
    <property type="match status" value="1"/>
</dbReference>
<name>A0ABR2UZZ6_9PEZI</name>
<dbReference type="InterPro" id="IPR050700">
    <property type="entry name" value="YIM1/Zinc_Alcohol_DH_Fams"/>
</dbReference>
<dbReference type="InterPro" id="IPR036291">
    <property type="entry name" value="NAD(P)-bd_dom_sf"/>
</dbReference>
<feature type="domain" description="Alcohol dehydrogenase-like C-terminal" evidence="1">
    <location>
        <begin position="29"/>
        <end position="118"/>
    </location>
</feature>
<evidence type="ECO:0000313" key="2">
    <source>
        <dbReference type="EMBL" id="KAK9420265.1"/>
    </source>
</evidence>
<dbReference type="EMBL" id="JARVKF010000246">
    <property type="protein sequence ID" value="KAK9420265.1"/>
    <property type="molecule type" value="Genomic_DNA"/>
</dbReference>
<dbReference type="PANTHER" id="PTHR11695">
    <property type="entry name" value="ALCOHOL DEHYDROGENASE RELATED"/>
    <property type="match status" value="1"/>
</dbReference>
<comment type="caution">
    <text evidence="2">The sequence shown here is derived from an EMBL/GenBank/DDBJ whole genome shotgun (WGS) entry which is preliminary data.</text>
</comment>
<gene>
    <name evidence="2" type="ORF">SUNI508_06534</name>
</gene>
<dbReference type="InterPro" id="IPR013149">
    <property type="entry name" value="ADH-like_C"/>
</dbReference>
<reference evidence="2 3" key="1">
    <citation type="journal article" date="2024" name="J. Plant Pathol.">
        <title>Sequence and assembly of the genome of Seiridium unicorne, isolate CBS 538.82, causal agent of cypress canker disease.</title>
        <authorList>
            <person name="Scali E."/>
            <person name="Rocca G.D."/>
            <person name="Danti R."/>
            <person name="Garbelotto M."/>
            <person name="Barberini S."/>
            <person name="Baroncelli R."/>
            <person name="Emiliani G."/>
        </authorList>
    </citation>
    <scope>NUCLEOTIDE SEQUENCE [LARGE SCALE GENOMIC DNA]</scope>
    <source>
        <strain evidence="2 3">BM-138-508</strain>
    </source>
</reference>
<dbReference type="Proteomes" id="UP001408356">
    <property type="component" value="Unassembled WGS sequence"/>
</dbReference>